<protein>
    <submittedName>
        <fullName evidence="2">Uncharacterized protein</fullName>
    </submittedName>
</protein>
<evidence type="ECO:0000313" key="2">
    <source>
        <dbReference type="EMBL" id="CAG8980892.1"/>
    </source>
</evidence>
<comment type="caution">
    <text evidence="2">The sequence shown here is derived from an EMBL/GenBank/DDBJ whole genome shotgun (WGS) entry which is preliminary data.</text>
</comment>
<proteinExistence type="predicted"/>
<name>A0A9N9LWA7_9HELO</name>
<dbReference type="AlphaFoldDB" id="A0A9N9LWA7"/>
<keyword evidence="3" id="KW-1185">Reference proteome</keyword>
<feature type="region of interest" description="Disordered" evidence="1">
    <location>
        <begin position="1"/>
        <end position="23"/>
    </location>
</feature>
<evidence type="ECO:0000256" key="1">
    <source>
        <dbReference type="SAM" id="MobiDB-lite"/>
    </source>
</evidence>
<gene>
    <name evidence="2" type="ORF">HYALB_00013422</name>
</gene>
<dbReference type="OrthoDB" id="5423699at2759"/>
<dbReference type="EMBL" id="CAJVRM010000426">
    <property type="protein sequence ID" value="CAG8980892.1"/>
    <property type="molecule type" value="Genomic_DNA"/>
</dbReference>
<sequence length="199" mass="22456">MFTRLKNAPAISDPDDEDTQRNWRQEAETWYSDLTYILDEKQLEIPDHSEGELQCQQIIRKMVDKLALQPQDYLGVCERLGIEPQLPQLRNTPVTTILNPMQVTAFLSSSITITCTPFKTYFRGGSQLTTIKFGAGGALNAAGSRPIDELISNLPGNDHPNFANLQKTLNGIKNIFSPNSGTQSMNYHKRSCRFFFLEV</sequence>
<organism evidence="2 3">
    <name type="scientific">Hymenoscyphus albidus</name>
    <dbReference type="NCBI Taxonomy" id="595503"/>
    <lineage>
        <taxon>Eukaryota</taxon>
        <taxon>Fungi</taxon>
        <taxon>Dikarya</taxon>
        <taxon>Ascomycota</taxon>
        <taxon>Pezizomycotina</taxon>
        <taxon>Leotiomycetes</taxon>
        <taxon>Helotiales</taxon>
        <taxon>Helotiaceae</taxon>
        <taxon>Hymenoscyphus</taxon>
    </lineage>
</organism>
<reference evidence="2" key="1">
    <citation type="submission" date="2021-07" db="EMBL/GenBank/DDBJ databases">
        <authorList>
            <person name="Durling M."/>
        </authorList>
    </citation>
    <scope>NUCLEOTIDE SEQUENCE</scope>
</reference>
<dbReference type="Proteomes" id="UP000701801">
    <property type="component" value="Unassembled WGS sequence"/>
</dbReference>
<evidence type="ECO:0000313" key="3">
    <source>
        <dbReference type="Proteomes" id="UP000701801"/>
    </source>
</evidence>
<accession>A0A9N9LWA7</accession>